<feature type="domain" description="DUF3322" evidence="2">
    <location>
        <begin position="8"/>
        <end position="190"/>
    </location>
</feature>
<evidence type="ECO:0000313" key="4">
    <source>
        <dbReference type="EMBL" id="MDV6311729.1"/>
    </source>
</evidence>
<dbReference type="PIRSF" id="PIRSF028408">
    <property type="entry name" value="UCP028408"/>
    <property type="match status" value="1"/>
</dbReference>
<feature type="domain" description="Wadjet protein JetD C-terminal" evidence="1">
    <location>
        <begin position="204"/>
        <end position="379"/>
    </location>
</feature>
<dbReference type="InterPro" id="IPR014544">
    <property type="entry name" value="UCP028408"/>
</dbReference>
<keyword evidence="5" id="KW-1185">Reference proteome</keyword>
<dbReference type="Pfam" id="PF11795">
    <property type="entry name" value="DUF3322"/>
    <property type="match status" value="1"/>
</dbReference>
<evidence type="ECO:0000259" key="2">
    <source>
        <dbReference type="Pfam" id="PF11795"/>
    </source>
</evidence>
<organism evidence="4 6">
    <name type="scientific">Gordonia amicalis</name>
    <dbReference type="NCBI Taxonomy" id="89053"/>
    <lineage>
        <taxon>Bacteria</taxon>
        <taxon>Bacillati</taxon>
        <taxon>Actinomycetota</taxon>
        <taxon>Actinomycetes</taxon>
        <taxon>Mycobacteriales</taxon>
        <taxon>Gordoniaceae</taxon>
        <taxon>Gordonia</taxon>
    </lineage>
</organism>
<evidence type="ECO:0000259" key="1">
    <source>
        <dbReference type="Pfam" id="PF09983"/>
    </source>
</evidence>
<dbReference type="AlphaFoldDB" id="A0AAE4R2A9"/>
<gene>
    <name evidence="3" type="ORF">R3P94_06110</name>
    <name evidence="4" type="ORF">R3Q15_07445</name>
</gene>
<reference evidence="4 5" key="1">
    <citation type="submission" date="2023-10" db="EMBL/GenBank/DDBJ databases">
        <title>Development of a sustainable strategy for remediation of hydrocarbon-contaminated territories based on the waste exchange concept.</title>
        <authorList>
            <person name="Krivoruchko A."/>
        </authorList>
    </citation>
    <scope>NUCLEOTIDE SEQUENCE</scope>
    <source>
        <strain evidence="3 5">IEGM 1266</strain>
        <strain evidence="4">IEGM 1279</strain>
    </source>
</reference>
<dbReference type="InterPro" id="IPR024534">
    <property type="entry name" value="JetD_C"/>
</dbReference>
<evidence type="ECO:0000313" key="3">
    <source>
        <dbReference type="EMBL" id="MDV6306917.1"/>
    </source>
</evidence>
<dbReference type="EMBL" id="JAWLKH010000005">
    <property type="protein sequence ID" value="MDV6311729.1"/>
    <property type="molecule type" value="Genomic_DNA"/>
</dbReference>
<dbReference type="Pfam" id="PF09983">
    <property type="entry name" value="JetD_C"/>
    <property type="match status" value="1"/>
</dbReference>
<dbReference type="InterPro" id="IPR024537">
    <property type="entry name" value="DUF3322"/>
</dbReference>
<protein>
    <submittedName>
        <fullName evidence="4">DUF2220 family protein</fullName>
    </submittedName>
</protein>
<evidence type="ECO:0000313" key="5">
    <source>
        <dbReference type="Proteomes" id="UP001185779"/>
    </source>
</evidence>
<proteinExistence type="predicted"/>
<dbReference type="Proteomes" id="UP001185922">
    <property type="component" value="Unassembled WGS sequence"/>
</dbReference>
<evidence type="ECO:0000313" key="6">
    <source>
        <dbReference type="Proteomes" id="UP001185922"/>
    </source>
</evidence>
<comment type="caution">
    <text evidence="4">The sequence shown here is derived from an EMBL/GenBank/DDBJ whole genome shotgun (WGS) entry which is preliminary data.</text>
</comment>
<name>A0AAE4R2A9_9ACTN</name>
<dbReference type="GeneID" id="77171799"/>
<accession>A0AAE4R2A9</accession>
<dbReference type="RefSeq" id="WP_006436192.1">
    <property type="nucleotide sequence ID" value="NZ_CP091855.1"/>
</dbReference>
<sequence length="380" mass="42825">MTRRWTSPDDIAGKVRRRWDDGTLLRAHADAKPFEPIEIPLRGPTASQIGEDLGAARDWVTVMDSGRQGDRRYALVWQSVGGRHVGRNQLPSRAVVSTFDQAWALLGVSPAVRQFDELLESASAHPAVRDWMLRYPLRALELGPEMPRLIAAYAWLNTHRDSHRYLREISAPGVDTKFAERHRPVLAAMLGVSSTASGFLSGLGLQTKPESVRLRPSASMGLPAALTEITVRTDELARLAVQPRTALVIENEITYLCVDVPDDGVVLWGKGFEVDRIGRLPWLAGVPIRYWGDLDTHGFAILDRLRAWLPQTESVLMDRETLVAHRDRWVIEQRPASSDLVRLTPTERDLYTDLVMDALGERVRLEQERIDWAWAQERLG</sequence>
<dbReference type="EMBL" id="JAWLKI010000005">
    <property type="protein sequence ID" value="MDV6306917.1"/>
    <property type="molecule type" value="Genomic_DNA"/>
</dbReference>
<dbReference type="Proteomes" id="UP001185779">
    <property type="component" value="Unassembled WGS sequence"/>
</dbReference>